<dbReference type="NCBIfam" id="TIGR00595">
    <property type="entry name" value="priA"/>
    <property type="match status" value="1"/>
</dbReference>
<comment type="catalytic activity">
    <reaction evidence="12">
        <text>Couples ATP hydrolysis with the unwinding of duplex DNA by translocating in the 3'-5' direction.</text>
        <dbReference type="EC" id="5.6.2.4"/>
    </reaction>
</comment>
<dbReference type="SMART" id="SM00490">
    <property type="entry name" value="HELICc"/>
    <property type="match status" value="1"/>
</dbReference>
<dbReference type="InterPro" id="IPR041236">
    <property type="entry name" value="PriA_C"/>
</dbReference>
<dbReference type="HAMAP" id="MF_00983">
    <property type="entry name" value="PriA"/>
    <property type="match status" value="1"/>
</dbReference>
<evidence type="ECO:0000256" key="8">
    <source>
        <dbReference type="ARBA" id="ARBA00022840"/>
    </source>
</evidence>
<dbReference type="GO" id="GO:0006270">
    <property type="term" value="P:DNA replication initiation"/>
    <property type="evidence" value="ECO:0007669"/>
    <property type="project" value="TreeGrafter"/>
</dbReference>
<evidence type="ECO:0000313" key="15">
    <source>
        <dbReference type="Proteomes" id="UP000602745"/>
    </source>
</evidence>
<evidence type="ECO:0000256" key="7">
    <source>
        <dbReference type="ARBA" id="ARBA00022833"/>
    </source>
</evidence>
<dbReference type="EMBL" id="BMCP01000001">
    <property type="protein sequence ID" value="GGE27054.1"/>
    <property type="molecule type" value="Genomic_DNA"/>
</dbReference>
<dbReference type="InterPro" id="IPR041222">
    <property type="entry name" value="PriA_3primeBD"/>
</dbReference>
<dbReference type="InterPro" id="IPR040498">
    <property type="entry name" value="PriA_CRR"/>
</dbReference>
<evidence type="ECO:0000256" key="6">
    <source>
        <dbReference type="ARBA" id="ARBA00022806"/>
    </source>
</evidence>
<dbReference type="GO" id="GO:0016787">
    <property type="term" value="F:hydrolase activity"/>
    <property type="evidence" value="ECO:0007669"/>
    <property type="project" value="UniProtKB-KW"/>
</dbReference>
<dbReference type="Pfam" id="PF18319">
    <property type="entry name" value="Zn_ribbon_PriA"/>
    <property type="match status" value="1"/>
</dbReference>
<name>A0A8J2VGP2_9RHOB</name>
<evidence type="ECO:0000256" key="12">
    <source>
        <dbReference type="HAMAP-Rule" id="MF_00983"/>
    </source>
</evidence>
<dbReference type="CDD" id="cd17929">
    <property type="entry name" value="DEXHc_priA"/>
    <property type="match status" value="1"/>
</dbReference>
<dbReference type="Pfam" id="PF17764">
    <property type="entry name" value="PriA_3primeBD"/>
    <property type="match status" value="1"/>
</dbReference>
<dbReference type="Gene3D" id="3.40.50.300">
    <property type="entry name" value="P-loop containing nucleotide triphosphate hydrolases"/>
    <property type="match status" value="2"/>
</dbReference>
<feature type="binding site" evidence="12">
    <location>
        <position position="468"/>
    </location>
    <ligand>
        <name>Zn(2+)</name>
        <dbReference type="ChEBI" id="CHEBI:29105"/>
        <label>1</label>
    </ligand>
</feature>
<dbReference type="InterPro" id="IPR042115">
    <property type="entry name" value="PriA_3primeBD_sf"/>
</dbReference>
<dbReference type="Pfam" id="PF00270">
    <property type="entry name" value="DEAD"/>
    <property type="match status" value="1"/>
</dbReference>
<keyword evidence="6 12" id="KW-0347">Helicase</keyword>
<dbReference type="Gene3D" id="3.40.1440.60">
    <property type="entry name" value="PriA, 3(prime) DNA-binding domain"/>
    <property type="match status" value="1"/>
</dbReference>
<feature type="binding site" evidence="12">
    <location>
        <position position="431"/>
    </location>
    <ligand>
        <name>Zn(2+)</name>
        <dbReference type="ChEBI" id="CHEBI:29105"/>
        <label>1</label>
    </ligand>
</feature>
<feature type="binding site" evidence="12">
    <location>
        <position position="455"/>
    </location>
    <ligand>
        <name>Zn(2+)</name>
        <dbReference type="ChEBI" id="CHEBI:29105"/>
        <label>2</label>
    </ligand>
</feature>
<dbReference type="GO" id="GO:0005524">
    <property type="term" value="F:ATP binding"/>
    <property type="evidence" value="ECO:0007669"/>
    <property type="project" value="UniProtKB-UniRule"/>
</dbReference>
<evidence type="ECO:0000256" key="9">
    <source>
        <dbReference type="ARBA" id="ARBA00023125"/>
    </source>
</evidence>
<protein>
    <recommendedName>
        <fullName evidence="12">Replication restart protein PriA</fullName>
    </recommendedName>
    <alternativeName>
        <fullName evidence="12">ATP-dependent DNA helicase PriA</fullName>
        <ecNumber evidence="12">5.6.2.4</ecNumber>
    </alternativeName>
    <alternativeName>
        <fullName evidence="12">DNA 3'-5' helicase PriA</fullName>
    </alternativeName>
</protein>
<dbReference type="InterPro" id="IPR014001">
    <property type="entry name" value="Helicase_ATP-bd"/>
</dbReference>
<dbReference type="GO" id="GO:0006269">
    <property type="term" value="P:DNA replication, synthesis of primer"/>
    <property type="evidence" value="ECO:0007669"/>
    <property type="project" value="UniProtKB-KW"/>
</dbReference>
<comment type="subunit">
    <text evidence="12">Component of the replication restart primosome.</text>
</comment>
<comment type="cofactor">
    <cofactor evidence="12">
        <name>Zn(2+)</name>
        <dbReference type="ChEBI" id="CHEBI:29105"/>
    </cofactor>
    <text evidence="12">Binds 2 zinc ions per subunit.</text>
</comment>
<dbReference type="InterPro" id="IPR001650">
    <property type="entry name" value="Helicase_C-like"/>
</dbReference>
<comment type="function">
    <text evidence="12">Initiates the restart of stalled replication forks, which reloads the replicative helicase on sites other than the origin of replication. Recognizes and binds to abandoned replication forks and remodels them to uncover a helicase loading site. Promotes assembly of the primosome at these replication forks.</text>
</comment>
<dbReference type="RefSeq" id="WP_188407654.1">
    <property type="nucleotide sequence ID" value="NZ_BMCP01000001.1"/>
</dbReference>
<keyword evidence="2 12" id="KW-0235">DNA replication</keyword>
<keyword evidence="3 12" id="KW-0479">Metal-binding</keyword>
<organism evidence="14 15">
    <name type="scientific">Agaricicola taiwanensis</name>
    <dbReference type="NCBI Taxonomy" id="591372"/>
    <lineage>
        <taxon>Bacteria</taxon>
        <taxon>Pseudomonadati</taxon>
        <taxon>Pseudomonadota</taxon>
        <taxon>Alphaproteobacteria</taxon>
        <taxon>Rhodobacterales</taxon>
        <taxon>Paracoccaceae</taxon>
        <taxon>Agaricicola</taxon>
    </lineage>
</organism>
<dbReference type="InterPro" id="IPR027417">
    <property type="entry name" value="P-loop_NTPase"/>
</dbReference>
<reference evidence="14" key="2">
    <citation type="submission" date="2020-09" db="EMBL/GenBank/DDBJ databases">
        <authorList>
            <person name="Sun Q."/>
            <person name="Sedlacek I."/>
        </authorList>
    </citation>
    <scope>NUCLEOTIDE SEQUENCE</scope>
    <source>
        <strain evidence="14">CCM 7684</strain>
    </source>
</reference>
<evidence type="ECO:0000256" key="1">
    <source>
        <dbReference type="ARBA" id="ARBA00022515"/>
    </source>
</evidence>
<dbReference type="PANTHER" id="PTHR30580">
    <property type="entry name" value="PRIMOSOMAL PROTEIN N"/>
    <property type="match status" value="1"/>
</dbReference>
<feature type="domain" description="Helicase ATP-binding" evidence="13">
    <location>
        <begin position="201"/>
        <end position="367"/>
    </location>
</feature>
<accession>A0A8J2VGP2</accession>
<feature type="binding site" evidence="12">
    <location>
        <position position="471"/>
    </location>
    <ligand>
        <name>Zn(2+)</name>
        <dbReference type="ChEBI" id="CHEBI:29105"/>
        <label>1</label>
    </ligand>
</feature>
<dbReference type="GO" id="GO:0006310">
    <property type="term" value="P:DNA recombination"/>
    <property type="evidence" value="ECO:0007669"/>
    <property type="project" value="InterPro"/>
</dbReference>
<dbReference type="Pfam" id="PF18074">
    <property type="entry name" value="PriA_C"/>
    <property type="match status" value="1"/>
</dbReference>
<keyword evidence="9 12" id="KW-0238">DNA-binding</keyword>
<dbReference type="GO" id="GO:0008270">
    <property type="term" value="F:zinc ion binding"/>
    <property type="evidence" value="ECO:0007669"/>
    <property type="project" value="UniProtKB-UniRule"/>
</dbReference>
<keyword evidence="10 12" id="KW-0413">Isomerase</keyword>
<dbReference type="InterPro" id="IPR011545">
    <property type="entry name" value="DEAD/DEAH_box_helicase_dom"/>
</dbReference>
<dbReference type="GO" id="GO:0006302">
    <property type="term" value="P:double-strand break repair"/>
    <property type="evidence" value="ECO:0007669"/>
    <property type="project" value="InterPro"/>
</dbReference>
<dbReference type="AlphaFoldDB" id="A0A8J2VGP2"/>
<dbReference type="FunFam" id="3.40.50.300:FF:000489">
    <property type="entry name" value="Primosome assembly protein PriA"/>
    <property type="match status" value="1"/>
</dbReference>
<evidence type="ECO:0000256" key="3">
    <source>
        <dbReference type="ARBA" id="ARBA00022723"/>
    </source>
</evidence>
<feature type="binding site" evidence="12">
    <location>
        <position position="437"/>
    </location>
    <ligand>
        <name>Zn(2+)</name>
        <dbReference type="ChEBI" id="CHEBI:29105"/>
        <label>2</label>
    </ligand>
</feature>
<evidence type="ECO:0000256" key="10">
    <source>
        <dbReference type="ARBA" id="ARBA00023235"/>
    </source>
</evidence>
<dbReference type="PROSITE" id="PS51192">
    <property type="entry name" value="HELICASE_ATP_BIND_1"/>
    <property type="match status" value="1"/>
</dbReference>
<dbReference type="NCBIfam" id="NF004070">
    <property type="entry name" value="PRK05580.2-2"/>
    <property type="match status" value="1"/>
</dbReference>
<comment type="catalytic activity">
    <reaction evidence="11 12">
        <text>ATP + H2O = ADP + phosphate + H(+)</text>
        <dbReference type="Rhea" id="RHEA:13065"/>
        <dbReference type="ChEBI" id="CHEBI:15377"/>
        <dbReference type="ChEBI" id="CHEBI:15378"/>
        <dbReference type="ChEBI" id="CHEBI:30616"/>
        <dbReference type="ChEBI" id="CHEBI:43474"/>
        <dbReference type="ChEBI" id="CHEBI:456216"/>
        <dbReference type="EC" id="5.6.2.4"/>
    </reaction>
</comment>
<dbReference type="Proteomes" id="UP000602745">
    <property type="component" value="Unassembled WGS sequence"/>
</dbReference>
<evidence type="ECO:0000259" key="13">
    <source>
        <dbReference type="PROSITE" id="PS51192"/>
    </source>
</evidence>
<evidence type="ECO:0000256" key="11">
    <source>
        <dbReference type="ARBA" id="ARBA00048988"/>
    </source>
</evidence>
<feature type="binding site" evidence="12">
    <location>
        <position position="458"/>
    </location>
    <ligand>
        <name>Zn(2+)</name>
        <dbReference type="ChEBI" id="CHEBI:29105"/>
        <label>2</label>
    </ligand>
</feature>
<keyword evidence="4 12" id="KW-0547">Nucleotide-binding</keyword>
<dbReference type="EC" id="5.6.2.4" evidence="12"/>
<dbReference type="GO" id="GO:0003677">
    <property type="term" value="F:DNA binding"/>
    <property type="evidence" value="ECO:0007669"/>
    <property type="project" value="UniProtKB-UniRule"/>
</dbReference>
<sequence>MIRHTAQVLLPVALDRAFTYGVPEGMEVAPGDVVHVPLGRREAVGVVWSGAGEDVPPARLKNIIDKLDRTALPEQLIQFVDWVAAYTLNPRGIVLRMAARGGNPVEEAPRVVLQPTGRSPGRMTPAREKVLSVLAASAQMSKASLAAAAGVSSGVVDGLLREGALERLELPPEPLPSLDPDHHPPVLSDQQQAAATALIEKVRSRTFSATLVEGVTGSGKTEVYLEAVAEALRLGRQALVMLPEIALTGAVIERFAARFGAEPAAWHSTVPSKQRAKTWEAVARGEAKVVVGARSALFLPFRDLGLIVVDEEHDPAFKQEEMPIYHARDMAVVRATLAACPIALVSATPSLETRANAARGRYDHLLLPERFGSRALPTIAVADMVARPPQRGRFIGPDLEGAVRSTLDAGHQALLFLNRRGYAPLTLCRACGHRLQCPNCSAWLVEHRYRGQLACHHCGHNEPIPRECPSCHTPDKLAPVGPGVERLADEVRAVFPEARLSVLSSDLMHGVDQLRAELKTIAEGQVDLVIGTQLVTKGHNFPGLALVGVVDADLGLGTADPRAAERTFQVLDQVTGRAGRGAVAGRAVLQSFDARHPVMKAIVSGERAGFYETEMETREAAGLPPFGRIASLVVSAAERPAAEHFARRLAQAAPRADDLRILGPAEAAIALLRGRHRMRLTVKAPRGFDLSGYVRQWLAEAPQPSGNTTVTVDIDPLNFL</sequence>
<keyword evidence="15" id="KW-1185">Reference proteome</keyword>
<dbReference type="GO" id="GO:1990077">
    <property type="term" value="C:primosome complex"/>
    <property type="evidence" value="ECO:0007669"/>
    <property type="project" value="UniProtKB-UniRule"/>
</dbReference>
<dbReference type="InterPro" id="IPR005259">
    <property type="entry name" value="PriA"/>
</dbReference>
<dbReference type="SMART" id="SM00487">
    <property type="entry name" value="DEXDc"/>
    <property type="match status" value="1"/>
</dbReference>
<gene>
    <name evidence="12 14" type="primary">priA</name>
    <name evidence="14" type="ORF">GCM10007276_00220</name>
</gene>
<keyword evidence="8 12" id="KW-0067">ATP-binding</keyword>
<evidence type="ECO:0000313" key="14">
    <source>
        <dbReference type="EMBL" id="GGE27054.1"/>
    </source>
</evidence>
<keyword evidence="7 12" id="KW-0862">Zinc</keyword>
<feature type="binding site" evidence="12">
    <location>
        <position position="440"/>
    </location>
    <ligand>
        <name>Zn(2+)</name>
        <dbReference type="ChEBI" id="CHEBI:29105"/>
        <label>2</label>
    </ligand>
</feature>
<comment type="caution">
    <text evidence="14">The sequence shown here is derived from an EMBL/GenBank/DDBJ whole genome shotgun (WGS) entry which is preliminary data.</text>
</comment>
<dbReference type="SUPFAM" id="SSF52540">
    <property type="entry name" value="P-loop containing nucleoside triphosphate hydrolases"/>
    <property type="match status" value="2"/>
</dbReference>
<evidence type="ECO:0000256" key="5">
    <source>
        <dbReference type="ARBA" id="ARBA00022801"/>
    </source>
</evidence>
<keyword evidence="5 12" id="KW-0378">Hydrolase</keyword>
<proteinExistence type="inferred from homology"/>
<dbReference type="PANTHER" id="PTHR30580:SF0">
    <property type="entry name" value="PRIMOSOMAL PROTEIN N"/>
    <property type="match status" value="1"/>
</dbReference>
<comment type="similarity">
    <text evidence="12">Belongs to the helicase family. PriA subfamily.</text>
</comment>
<keyword evidence="1 12" id="KW-0639">Primosome</keyword>
<feature type="binding site" evidence="12">
    <location>
        <position position="428"/>
    </location>
    <ligand>
        <name>Zn(2+)</name>
        <dbReference type="ChEBI" id="CHEBI:29105"/>
        <label>1</label>
    </ligand>
</feature>
<evidence type="ECO:0000256" key="4">
    <source>
        <dbReference type="ARBA" id="ARBA00022741"/>
    </source>
</evidence>
<evidence type="ECO:0000256" key="2">
    <source>
        <dbReference type="ARBA" id="ARBA00022705"/>
    </source>
</evidence>
<dbReference type="GO" id="GO:0043138">
    <property type="term" value="F:3'-5' DNA helicase activity"/>
    <property type="evidence" value="ECO:0007669"/>
    <property type="project" value="UniProtKB-EC"/>
</dbReference>
<reference evidence="14" key="1">
    <citation type="journal article" date="2014" name="Int. J. Syst. Evol. Microbiol.">
        <title>Complete genome sequence of Corynebacterium casei LMG S-19264T (=DSM 44701T), isolated from a smear-ripened cheese.</title>
        <authorList>
            <consortium name="US DOE Joint Genome Institute (JGI-PGF)"/>
            <person name="Walter F."/>
            <person name="Albersmeier A."/>
            <person name="Kalinowski J."/>
            <person name="Ruckert C."/>
        </authorList>
    </citation>
    <scope>NUCLEOTIDE SEQUENCE</scope>
    <source>
        <strain evidence="14">CCM 7684</strain>
    </source>
</reference>